<organism evidence="2 3">
    <name type="scientific">Spiroplasma taiwanense CT-1</name>
    <dbReference type="NCBI Taxonomy" id="1276220"/>
    <lineage>
        <taxon>Bacteria</taxon>
        <taxon>Bacillati</taxon>
        <taxon>Mycoplasmatota</taxon>
        <taxon>Mollicutes</taxon>
        <taxon>Entomoplasmatales</taxon>
        <taxon>Spiroplasmataceae</taxon>
        <taxon>Spiroplasma</taxon>
    </lineage>
</organism>
<gene>
    <name evidence="2" type="ORF">STAIW_v1c10470</name>
</gene>
<proteinExistence type="predicted"/>
<dbReference type="AlphaFoldDB" id="S5MIA4"/>
<evidence type="ECO:0000259" key="1">
    <source>
        <dbReference type="PROSITE" id="PS50164"/>
    </source>
</evidence>
<evidence type="ECO:0000313" key="2">
    <source>
        <dbReference type="EMBL" id="AGR41630.1"/>
    </source>
</evidence>
<dbReference type="EMBL" id="CP005074">
    <property type="protein sequence ID" value="AGR41630.1"/>
    <property type="molecule type" value="Genomic_DNA"/>
</dbReference>
<dbReference type="OrthoDB" id="389314at2"/>
<accession>S5MIA4</accession>
<protein>
    <recommendedName>
        <fullName evidence="1">GIY-YIG domain-containing protein</fullName>
    </recommendedName>
</protein>
<dbReference type="SMART" id="SM00465">
    <property type="entry name" value="GIYc"/>
    <property type="match status" value="1"/>
</dbReference>
<name>S5MIA4_9MOLU</name>
<dbReference type="Pfam" id="PF01541">
    <property type="entry name" value="GIY-YIG"/>
    <property type="match status" value="1"/>
</dbReference>
<dbReference type="KEGG" id="stai:STAIW_v1c10470"/>
<sequence>MDLKNEYKLIWKIKTSRDLKYKDISEQYCKKIIQELIEKNKKIDIMELAKNKVAGVYLLYSIENKNLNFTYVGESKDLGQRIKQHLRNFNSKNRLYSKMRKKIISSNQINFLILDEIEDQNLRLMKETYYIYIFKSKFFNLNSKLVNKKLKCPNGHGNTRSYMTYDKNSLNLLIYIYGKCKNNECKEIFIIN</sequence>
<feature type="domain" description="GIY-YIG" evidence="1">
    <location>
        <begin position="52"/>
        <end position="141"/>
    </location>
</feature>
<evidence type="ECO:0000313" key="3">
    <source>
        <dbReference type="Proteomes" id="UP000014984"/>
    </source>
</evidence>
<dbReference type="SUPFAM" id="SSF82771">
    <property type="entry name" value="GIY-YIG endonuclease"/>
    <property type="match status" value="1"/>
</dbReference>
<dbReference type="Proteomes" id="UP000014984">
    <property type="component" value="Chromosome"/>
</dbReference>
<dbReference type="PROSITE" id="PS50164">
    <property type="entry name" value="GIY_YIG"/>
    <property type="match status" value="1"/>
</dbReference>
<dbReference type="HOGENOM" id="CLU_1383409_0_0_14"/>
<dbReference type="PATRIC" id="fig|1276220.3.peg.1064"/>
<reference evidence="2 3" key="1">
    <citation type="journal article" date="2013" name="Genome Biol. Evol.">
        <title>Comparison of metabolic capacities and inference of gene content evolution in mosquito-associated Spiroplasma diminutum and S. taiwanense.</title>
        <authorList>
            <person name="Lo W.S."/>
            <person name="Ku C."/>
            <person name="Chen L.L."/>
            <person name="Chang T.H."/>
            <person name="Kuo C.H."/>
        </authorList>
    </citation>
    <scope>NUCLEOTIDE SEQUENCE [LARGE SCALE GENOMIC DNA]</scope>
    <source>
        <strain evidence="2">CT-1</strain>
    </source>
</reference>
<dbReference type="STRING" id="1276220.STAIW_v1c10470"/>
<keyword evidence="3" id="KW-1185">Reference proteome</keyword>
<dbReference type="Gene3D" id="3.40.1440.10">
    <property type="entry name" value="GIY-YIG endonuclease"/>
    <property type="match status" value="1"/>
</dbReference>
<dbReference type="RefSeq" id="WP_020834769.1">
    <property type="nucleotide sequence ID" value="NC_021846.1"/>
</dbReference>
<dbReference type="InterPro" id="IPR000305">
    <property type="entry name" value="GIY-YIG_endonuc"/>
</dbReference>
<dbReference type="InterPro" id="IPR035901">
    <property type="entry name" value="GIY-YIG_endonuc_sf"/>
</dbReference>